<comment type="caution">
    <text evidence="1">The sequence shown here is derived from an EMBL/GenBank/DDBJ whole genome shotgun (WGS) entry which is preliminary data.</text>
</comment>
<evidence type="ECO:0000313" key="1">
    <source>
        <dbReference type="EMBL" id="KAH7926425.1"/>
    </source>
</evidence>
<keyword evidence="2" id="KW-1185">Reference proteome</keyword>
<sequence length="961" mass="103775">MIVTLLTLLAAVSVVLGTVSLVNPLESQLPLIARVGQNFSWSFSPETFVTSTNESLVYSASELPAWLSFDNSSMTFRGAPAAQDEGTPQITVTAQDSDSSQTSAFYLCVTSYPGPTLQIPIEKQFYAGSSSLSSVFFLAPDSALATENPTLRVPPRWSFSIGLQGGTFTADNNLYYDALLTDGTPLPSWLTFNTETIAFDGVAPHEDVITTPYTLSIGVHASDQQGYTAEVVPFSLVIASHELSKLSPMPTLNVTAATPFNVTLSSPPDYSGILVDGEPIQPANVTSLAIDVSAYKNWLQYDLDSKTLFGQPPQDQDLQGQGEPVLPVILTTDFNQTLRTNVSLAIVPSYFSKSDLGTINADPGQQVHFDLTQFFSSGGQHADANLTVAFFPQKAGDDFKFDPDYAQLSGQIPTDSDIAQTTVTFIAYSRITHSTSHATLNVVSPALVKQQAGSGMGSMSPDARRRLTLILAVVFGIVGGILVLGIVLAFVRRCARVRDSALLGEEGNRAWTDEEKRWYGIDGPSSGHRAENDQGYGYTKEVDTSATSEKGSLEIAPDRVTPSESAAYPTHQNLGLGIRRVSPRSPSVQASQRSGVMPKAEFLGRIKETARIVSDKYRRKSGGPKRPIIGAPILLRPKNLRPVVEGLPLEGHHANTSNINPFNDGDTQIYRASTLASISDSPSNSTGDRSIPRRRADFAPPRSPRGPREPVPAIVRETGPRRSVIRESVRSTKSGGGVSFQSQTETIQTREERPQLKPFTNATRVPAPSPSGDGDSSEGTEESARTTRRVASQTAKVFKEGRDGRQGSIDELRIGMHYVHTLGEGSSNVRSVSDKSFSSLESSQQGHGHSTAGTTKENTVSRILVRTGEKFKFRIPIKSPNGTYQKLEARLVSGHALPEFLQLELKGHGEDKRVVEFFGVPADEDIGEMHVGIFNTDGGECLARVIVEVVGRNKRSPPMTG</sequence>
<organism evidence="1 2">
    <name type="scientific">Leucogyrophana mollusca</name>
    <dbReference type="NCBI Taxonomy" id="85980"/>
    <lineage>
        <taxon>Eukaryota</taxon>
        <taxon>Fungi</taxon>
        <taxon>Dikarya</taxon>
        <taxon>Basidiomycota</taxon>
        <taxon>Agaricomycotina</taxon>
        <taxon>Agaricomycetes</taxon>
        <taxon>Agaricomycetidae</taxon>
        <taxon>Boletales</taxon>
        <taxon>Boletales incertae sedis</taxon>
        <taxon>Leucogyrophana</taxon>
    </lineage>
</organism>
<proteinExistence type="predicted"/>
<accession>A0ACB8BKS5</accession>
<dbReference type="Proteomes" id="UP000790709">
    <property type="component" value="Unassembled WGS sequence"/>
</dbReference>
<name>A0ACB8BKS5_9AGAM</name>
<gene>
    <name evidence="1" type="ORF">BV22DRAFT_1046095</name>
</gene>
<protein>
    <submittedName>
        <fullName evidence="1">Uncharacterized protein</fullName>
    </submittedName>
</protein>
<dbReference type="EMBL" id="MU266383">
    <property type="protein sequence ID" value="KAH7926425.1"/>
    <property type="molecule type" value="Genomic_DNA"/>
</dbReference>
<evidence type="ECO:0000313" key="2">
    <source>
        <dbReference type="Proteomes" id="UP000790709"/>
    </source>
</evidence>
<reference evidence="1" key="1">
    <citation type="journal article" date="2021" name="New Phytol.">
        <title>Evolutionary innovations through gain and loss of genes in the ectomycorrhizal Boletales.</title>
        <authorList>
            <person name="Wu G."/>
            <person name="Miyauchi S."/>
            <person name="Morin E."/>
            <person name="Kuo A."/>
            <person name="Drula E."/>
            <person name="Varga T."/>
            <person name="Kohler A."/>
            <person name="Feng B."/>
            <person name="Cao Y."/>
            <person name="Lipzen A."/>
            <person name="Daum C."/>
            <person name="Hundley H."/>
            <person name="Pangilinan J."/>
            <person name="Johnson J."/>
            <person name="Barry K."/>
            <person name="LaButti K."/>
            <person name="Ng V."/>
            <person name="Ahrendt S."/>
            <person name="Min B."/>
            <person name="Choi I.G."/>
            <person name="Park H."/>
            <person name="Plett J.M."/>
            <person name="Magnuson J."/>
            <person name="Spatafora J.W."/>
            <person name="Nagy L.G."/>
            <person name="Henrissat B."/>
            <person name="Grigoriev I.V."/>
            <person name="Yang Z.L."/>
            <person name="Xu J."/>
            <person name="Martin F.M."/>
        </authorList>
    </citation>
    <scope>NUCLEOTIDE SEQUENCE</scope>
    <source>
        <strain evidence="1">KUC20120723A-06</strain>
    </source>
</reference>